<feature type="compositionally biased region" description="Polar residues" evidence="1">
    <location>
        <begin position="344"/>
        <end position="363"/>
    </location>
</feature>
<dbReference type="Proteomes" id="UP000016088">
    <property type="component" value="Unassembled WGS sequence"/>
</dbReference>
<feature type="region of interest" description="Disordered" evidence="1">
    <location>
        <begin position="144"/>
        <end position="174"/>
    </location>
</feature>
<feature type="region of interest" description="Disordered" evidence="1">
    <location>
        <begin position="386"/>
        <end position="495"/>
    </location>
</feature>
<dbReference type="GeneID" id="25030564"/>
<feature type="compositionally biased region" description="Polar residues" evidence="1">
    <location>
        <begin position="57"/>
        <end position="69"/>
    </location>
</feature>
<name>S9PQ53_SCHOY</name>
<gene>
    <name evidence="2" type="ORF">SOCG_01584</name>
</gene>
<evidence type="ECO:0000313" key="3">
    <source>
        <dbReference type="Proteomes" id="UP000016088"/>
    </source>
</evidence>
<feature type="compositionally biased region" description="Polar residues" evidence="1">
    <location>
        <begin position="321"/>
        <end position="336"/>
    </location>
</feature>
<feature type="region of interest" description="Disordered" evidence="1">
    <location>
        <begin position="42"/>
        <end position="94"/>
    </location>
</feature>
<dbReference type="HOGENOM" id="CLU_669320_0_0_1"/>
<feature type="compositionally biased region" description="Basic and acidic residues" evidence="1">
    <location>
        <begin position="71"/>
        <end position="81"/>
    </location>
</feature>
<reference evidence="2 3" key="1">
    <citation type="journal article" date="2011" name="Science">
        <title>Comparative functional genomics of the fission yeasts.</title>
        <authorList>
            <person name="Rhind N."/>
            <person name="Chen Z."/>
            <person name="Yassour M."/>
            <person name="Thompson D.A."/>
            <person name="Haas B.J."/>
            <person name="Habib N."/>
            <person name="Wapinski I."/>
            <person name="Roy S."/>
            <person name="Lin M.F."/>
            <person name="Heiman D.I."/>
            <person name="Young S.K."/>
            <person name="Furuya K."/>
            <person name="Guo Y."/>
            <person name="Pidoux A."/>
            <person name="Chen H.M."/>
            <person name="Robbertse B."/>
            <person name="Goldberg J.M."/>
            <person name="Aoki K."/>
            <person name="Bayne E.H."/>
            <person name="Berlin A.M."/>
            <person name="Desjardins C.A."/>
            <person name="Dobbs E."/>
            <person name="Dukaj L."/>
            <person name="Fan L."/>
            <person name="FitzGerald M.G."/>
            <person name="French C."/>
            <person name="Gujja S."/>
            <person name="Hansen K."/>
            <person name="Keifenheim D."/>
            <person name="Levin J.Z."/>
            <person name="Mosher R.A."/>
            <person name="Mueller C.A."/>
            <person name="Pfiffner J."/>
            <person name="Priest M."/>
            <person name="Russ C."/>
            <person name="Smialowska A."/>
            <person name="Swoboda P."/>
            <person name="Sykes S.M."/>
            <person name="Vaughn M."/>
            <person name="Vengrova S."/>
            <person name="Yoder R."/>
            <person name="Zeng Q."/>
            <person name="Allshire R."/>
            <person name="Baulcombe D."/>
            <person name="Birren B.W."/>
            <person name="Brown W."/>
            <person name="Ekwall K."/>
            <person name="Kellis M."/>
            <person name="Leatherwood J."/>
            <person name="Levin H."/>
            <person name="Margalit H."/>
            <person name="Martienssen R."/>
            <person name="Nieduszynski C.A."/>
            <person name="Spatafora J.W."/>
            <person name="Friedman N."/>
            <person name="Dalgaard J.Z."/>
            <person name="Baumann P."/>
            <person name="Niki H."/>
            <person name="Regev A."/>
            <person name="Nusbaum C."/>
        </authorList>
    </citation>
    <scope>NUCLEOTIDE SEQUENCE [LARGE SCALE GENOMIC DNA]</scope>
    <source>
        <strain evidence="3">yFS286</strain>
    </source>
</reference>
<dbReference type="AlphaFoldDB" id="S9PQ53"/>
<proteinExistence type="predicted"/>
<feature type="compositionally biased region" description="Polar residues" evidence="1">
    <location>
        <begin position="438"/>
        <end position="460"/>
    </location>
</feature>
<dbReference type="RefSeq" id="XP_013019991.1">
    <property type="nucleotide sequence ID" value="XM_013164537.1"/>
</dbReference>
<dbReference type="OMA" id="YEMGDSQ"/>
<feature type="compositionally biased region" description="Polar residues" evidence="1">
    <location>
        <begin position="402"/>
        <end position="415"/>
    </location>
</feature>
<feature type="region of interest" description="Disordered" evidence="1">
    <location>
        <begin position="188"/>
        <end position="208"/>
    </location>
</feature>
<sequence length="495" mass="54929">MLSTPPIIAPTAEDSTEQDLISNIPGAYTEFTQQQKPKSLADAANFQYLPKLHGETAPSQPHTGSQTSTKGNDKDKDKDYDYDLDNDEDFDRSSSYSRLTDEYYGDHDFSDYYGDLALYASLHHHDDLQNIERFHNKPSAFASRDGNLSKHPTHAYAHTNPEDNSHNYEMGDSQTLPMTESFADLLDPHVHSSDHSHEDAFGNSHTDRGFTYPPTMPVVKFPAINSSSSGLNSSSSNIQINFVNGEPVFPRTSSSTYKPEADAVSNLSSKSFVNKEYVMHEDKVKDKLAQPEPITVSEPQEDLKSVSDRPLNFFPEPSPGHAQTFSPSSSPATSDTVENESKQTESSIQLPPSAQKNESSSSYPKRRGFRLCHETDILYEDPSVHPVRVSVDNGPKRRSSIKHAQQNKFHTSSDAGPTETRHRSFILNNEDVNPAPPSTDTTSQASQDPTVNTESSSPSYYHNGRRVHNNTLTPYPSVSDATSMDVSSITSYDLR</sequence>
<keyword evidence="3" id="KW-1185">Reference proteome</keyword>
<evidence type="ECO:0000256" key="1">
    <source>
        <dbReference type="SAM" id="MobiDB-lite"/>
    </source>
</evidence>
<evidence type="ECO:0000313" key="2">
    <source>
        <dbReference type="EMBL" id="EPX71366.1"/>
    </source>
</evidence>
<dbReference type="EMBL" id="KE503208">
    <property type="protein sequence ID" value="EPX71366.1"/>
    <property type="molecule type" value="Genomic_DNA"/>
</dbReference>
<feature type="compositionally biased region" description="Polar residues" evidence="1">
    <location>
        <begin position="469"/>
        <end position="495"/>
    </location>
</feature>
<organism evidence="2 3">
    <name type="scientific">Schizosaccharomyces octosporus (strain yFS286)</name>
    <name type="common">Fission yeast</name>
    <name type="synonym">Octosporomyces octosporus</name>
    <dbReference type="NCBI Taxonomy" id="483514"/>
    <lineage>
        <taxon>Eukaryota</taxon>
        <taxon>Fungi</taxon>
        <taxon>Dikarya</taxon>
        <taxon>Ascomycota</taxon>
        <taxon>Taphrinomycotina</taxon>
        <taxon>Schizosaccharomycetes</taxon>
        <taxon>Schizosaccharomycetales</taxon>
        <taxon>Schizosaccharomycetaceae</taxon>
        <taxon>Schizosaccharomyces</taxon>
    </lineage>
</organism>
<dbReference type="VEuPathDB" id="FungiDB:SOCG_01584"/>
<accession>S9PQ53</accession>
<feature type="region of interest" description="Disordered" evidence="1">
    <location>
        <begin position="283"/>
        <end position="367"/>
    </location>
</feature>
<dbReference type="OrthoDB" id="5409690at2759"/>
<protein>
    <submittedName>
        <fullName evidence="2">Uncharacterized protein</fullName>
    </submittedName>
</protein>